<dbReference type="GO" id="GO:0045493">
    <property type="term" value="P:xylan catabolic process"/>
    <property type="evidence" value="ECO:0007669"/>
    <property type="project" value="UniProtKB-UniRule"/>
</dbReference>
<dbReference type="PROSITE" id="PS51761">
    <property type="entry name" value="GH11_3"/>
    <property type="match status" value="1"/>
</dbReference>
<evidence type="ECO:0000256" key="8">
    <source>
        <dbReference type="ARBA" id="ARBA00023277"/>
    </source>
</evidence>
<keyword evidence="7 11" id="KW-0378">Hydrolase</keyword>
<accession>A0AAN7B204</accession>
<comment type="pathway">
    <text evidence="2 11">Glycan degradation; xylan degradation.</text>
</comment>
<protein>
    <recommendedName>
        <fullName evidence="4 11">endo-1,4-beta-xylanase</fullName>
        <ecNumber evidence="4 11">3.2.1.8</ecNumber>
    </recommendedName>
</protein>
<reference evidence="14" key="2">
    <citation type="submission" date="2023-05" db="EMBL/GenBank/DDBJ databases">
        <authorList>
            <consortium name="Lawrence Berkeley National Laboratory"/>
            <person name="Steindorff A."/>
            <person name="Hensen N."/>
            <person name="Bonometti L."/>
            <person name="Westerberg I."/>
            <person name="Brannstrom I.O."/>
            <person name="Guillou S."/>
            <person name="Cros-Aarteil S."/>
            <person name="Calhoun S."/>
            <person name="Haridas S."/>
            <person name="Kuo A."/>
            <person name="Mondo S."/>
            <person name="Pangilinan J."/>
            <person name="Riley R."/>
            <person name="Labutti K."/>
            <person name="Andreopoulos B."/>
            <person name="Lipzen A."/>
            <person name="Chen C."/>
            <person name="Yanf M."/>
            <person name="Daum C."/>
            <person name="Ng V."/>
            <person name="Clum A."/>
            <person name="Ohm R."/>
            <person name="Martin F."/>
            <person name="Silar P."/>
            <person name="Natvig D."/>
            <person name="Lalanne C."/>
            <person name="Gautier V."/>
            <person name="Ament-Velasquez S.L."/>
            <person name="Kruys A."/>
            <person name="Hutchinson M.I."/>
            <person name="Powell A.J."/>
            <person name="Barry K."/>
            <person name="Miller A.N."/>
            <person name="Grigoriev I.V."/>
            <person name="Debuchy R."/>
            <person name="Gladieux P."/>
            <person name="Thoren M.H."/>
            <person name="Johannesson H."/>
        </authorList>
    </citation>
    <scope>NUCLEOTIDE SEQUENCE</scope>
    <source>
        <strain evidence="14">PSN293</strain>
    </source>
</reference>
<evidence type="ECO:0000313" key="15">
    <source>
        <dbReference type="Proteomes" id="UP001301769"/>
    </source>
</evidence>
<dbReference type="InterPro" id="IPR013320">
    <property type="entry name" value="ConA-like_dom_sf"/>
</dbReference>
<feature type="domain" description="GH11" evidence="13">
    <location>
        <begin position="39"/>
        <end position="252"/>
    </location>
</feature>
<dbReference type="EC" id="3.2.1.8" evidence="4 11"/>
<evidence type="ECO:0000259" key="13">
    <source>
        <dbReference type="PROSITE" id="PS51761"/>
    </source>
</evidence>
<gene>
    <name evidence="14" type="ORF">QBC37DRAFT_379538</name>
</gene>
<keyword evidence="10 11" id="KW-0624">Polysaccharide degradation</keyword>
<dbReference type="SUPFAM" id="SSF49899">
    <property type="entry name" value="Concanavalin A-like lectins/glucanases"/>
    <property type="match status" value="1"/>
</dbReference>
<dbReference type="GO" id="GO:0031176">
    <property type="term" value="F:endo-1,4-beta-xylanase activity"/>
    <property type="evidence" value="ECO:0007669"/>
    <property type="project" value="UniProtKB-UniRule"/>
</dbReference>
<evidence type="ECO:0000256" key="6">
    <source>
        <dbReference type="ARBA" id="ARBA00022729"/>
    </source>
</evidence>
<keyword evidence="5 11" id="KW-0858">Xylan degradation</keyword>
<feature type="signal peptide" evidence="12">
    <location>
        <begin position="1"/>
        <end position="23"/>
    </location>
</feature>
<name>A0AAN7B204_9PEZI</name>
<dbReference type="Gene3D" id="2.60.120.180">
    <property type="match status" value="1"/>
</dbReference>
<keyword evidence="9 11" id="KW-0326">Glycosidase</keyword>
<dbReference type="InterPro" id="IPR033119">
    <property type="entry name" value="GH11_AS_2"/>
</dbReference>
<evidence type="ECO:0000256" key="4">
    <source>
        <dbReference type="ARBA" id="ARBA00012590"/>
    </source>
</evidence>
<feature type="chain" id="PRO_5042831403" description="endo-1,4-beta-xylanase" evidence="12">
    <location>
        <begin position="24"/>
        <end position="254"/>
    </location>
</feature>
<keyword evidence="6 12" id="KW-0732">Signal</keyword>
<evidence type="ECO:0000256" key="1">
    <source>
        <dbReference type="ARBA" id="ARBA00000681"/>
    </source>
</evidence>
<dbReference type="AlphaFoldDB" id="A0AAN7B204"/>
<evidence type="ECO:0000256" key="7">
    <source>
        <dbReference type="ARBA" id="ARBA00022801"/>
    </source>
</evidence>
<dbReference type="InterPro" id="IPR033123">
    <property type="entry name" value="GH11_dom"/>
</dbReference>
<dbReference type="Pfam" id="PF00457">
    <property type="entry name" value="Glyco_hydro_11"/>
    <property type="match status" value="1"/>
</dbReference>
<dbReference type="PROSITE" id="PS00777">
    <property type="entry name" value="GH11_2"/>
    <property type="match status" value="1"/>
</dbReference>
<dbReference type="Proteomes" id="UP001301769">
    <property type="component" value="Unassembled WGS sequence"/>
</dbReference>
<keyword evidence="8 11" id="KW-0119">Carbohydrate metabolism</keyword>
<comment type="catalytic activity">
    <reaction evidence="1 11">
        <text>Endohydrolysis of (1-&gt;4)-beta-D-xylosidic linkages in xylans.</text>
        <dbReference type="EC" id="3.2.1.8"/>
    </reaction>
</comment>
<dbReference type="InterPro" id="IPR013319">
    <property type="entry name" value="GH11/12"/>
</dbReference>
<evidence type="ECO:0000256" key="11">
    <source>
        <dbReference type="PROSITE-ProRule" id="PRU01097"/>
    </source>
</evidence>
<dbReference type="PANTHER" id="PTHR46828">
    <property type="entry name" value="ENDO-1,4-BETA-XYLANASE A-RELATED"/>
    <property type="match status" value="1"/>
</dbReference>
<dbReference type="EMBL" id="MU858264">
    <property type="protein sequence ID" value="KAK4207983.1"/>
    <property type="molecule type" value="Genomic_DNA"/>
</dbReference>
<evidence type="ECO:0000256" key="2">
    <source>
        <dbReference type="ARBA" id="ARBA00004851"/>
    </source>
</evidence>
<dbReference type="InterPro" id="IPR001137">
    <property type="entry name" value="Glyco_hydro_11"/>
</dbReference>
<sequence length="254" mass="27359">MQPLTKLASLTLHLLAISPSVLSSPLSAAPQVPRDITAAALKPGNGTHNGYFYTYWTDNASGSVSYSNKDPGGAYVISWKNVSNFYGGKGWGPSSATPNTISYSAKFAPSGNAYLSVYGMTRSSPANKNGGLVEFYIMENYGTYDPSTAFSPTYSGTDGGLVEVDGGEYRVGMTRHYYWTQLPGTGSSMVLRVYSVRKGDQKRSKGKVDLKKHFDTWREKLNVDIGASEEFDFVIVAVEGYQSSGEAEVVVAGV</sequence>
<evidence type="ECO:0000256" key="3">
    <source>
        <dbReference type="ARBA" id="ARBA00007792"/>
    </source>
</evidence>
<feature type="active site" description="Nucleophile" evidence="11">
    <location>
        <position position="134"/>
    </location>
</feature>
<evidence type="ECO:0000256" key="9">
    <source>
        <dbReference type="ARBA" id="ARBA00023295"/>
    </source>
</evidence>
<organism evidence="14 15">
    <name type="scientific">Rhypophila decipiens</name>
    <dbReference type="NCBI Taxonomy" id="261697"/>
    <lineage>
        <taxon>Eukaryota</taxon>
        <taxon>Fungi</taxon>
        <taxon>Dikarya</taxon>
        <taxon>Ascomycota</taxon>
        <taxon>Pezizomycotina</taxon>
        <taxon>Sordariomycetes</taxon>
        <taxon>Sordariomycetidae</taxon>
        <taxon>Sordariales</taxon>
        <taxon>Naviculisporaceae</taxon>
        <taxon>Rhypophila</taxon>
    </lineage>
</organism>
<keyword evidence="15" id="KW-1185">Reference proteome</keyword>
<evidence type="ECO:0000256" key="10">
    <source>
        <dbReference type="ARBA" id="ARBA00023326"/>
    </source>
</evidence>
<reference evidence="14" key="1">
    <citation type="journal article" date="2023" name="Mol. Phylogenet. Evol.">
        <title>Genome-scale phylogeny and comparative genomics of the fungal order Sordariales.</title>
        <authorList>
            <person name="Hensen N."/>
            <person name="Bonometti L."/>
            <person name="Westerberg I."/>
            <person name="Brannstrom I.O."/>
            <person name="Guillou S."/>
            <person name="Cros-Aarteil S."/>
            <person name="Calhoun S."/>
            <person name="Haridas S."/>
            <person name="Kuo A."/>
            <person name="Mondo S."/>
            <person name="Pangilinan J."/>
            <person name="Riley R."/>
            <person name="LaButti K."/>
            <person name="Andreopoulos B."/>
            <person name="Lipzen A."/>
            <person name="Chen C."/>
            <person name="Yan M."/>
            <person name="Daum C."/>
            <person name="Ng V."/>
            <person name="Clum A."/>
            <person name="Steindorff A."/>
            <person name="Ohm R.A."/>
            <person name="Martin F."/>
            <person name="Silar P."/>
            <person name="Natvig D.O."/>
            <person name="Lalanne C."/>
            <person name="Gautier V."/>
            <person name="Ament-Velasquez S.L."/>
            <person name="Kruys A."/>
            <person name="Hutchinson M.I."/>
            <person name="Powell A.J."/>
            <person name="Barry K."/>
            <person name="Miller A.N."/>
            <person name="Grigoriev I.V."/>
            <person name="Debuchy R."/>
            <person name="Gladieux P."/>
            <person name="Hiltunen Thoren M."/>
            <person name="Johannesson H."/>
        </authorList>
    </citation>
    <scope>NUCLEOTIDE SEQUENCE</scope>
    <source>
        <strain evidence="14">PSN293</strain>
    </source>
</reference>
<comment type="similarity">
    <text evidence="3 11">Belongs to the glycosyl hydrolase 11 (cellulase G) family.</text>
</comment>
<dbReference type="PANTHER" id="PTHR46828:SF2">
    <property type="entry name" value="ENDO-1,4-BETA-XYLANASE A-RELATED"/>
    <property type="match status" value="1"/>
</dbReference>
<proteinExistence type="inferred from homology"/>
<evidence type="ECO:0000313" key="14">
    <source>
        <dbReference type="EMBL" id="KAK4207983.1"/>
    </source>
</evidence>
<evidence type="ECO:0000256" key="5">
    <source>
        <dbReference type="ARBA" id="ARBA00022651"/>
    </source>
</evidence>
<evidence type="ECO:0000256" key="12">
    <source>
        <dbReference type="SAM" id="SignalP"/>
    </source>
</evidence>
<feature type="active site" description="Proton donor" evidence="11">
    <location>
        <position position="239"/>
    </location>
</feature>
<comment type="caution">
    <text evidence="14">The sequence shown here is derived from an EMBL/GenBank/DDBJ whole genome shotgun (WGS) entry which is preliminary data.</text>
</comment>